<evidence type="ECO:0000259" key="14">
    <source>
        <dbReference type="PROSITE" id="PS50030"/>
    </source>
</evidence>
<dbReference type="GO" id="GO:0004843">
    <property type="term" value="F:cysteine-type deubiquitinase activity"/>
    <property type="evidence" value="ECO:0007669"/>
    <property type="project" value="UniProtKB-EC"/>
</dbReference>
<dbReference type="PROSITE" id="PS50235">
    <property type="entry name" value="USP_3"/>
    <property type="match status" value="1"/>
</dbReference>
<dbReference type="InterPro" id="IPR057766">
    <property type="entry name" value="Znf-C2H2_OTU1-like_C"/>
</dbReference>
<dbReference type="SMART" id="SM00580">
    <property type="entry name" value="PUG"/>
    <property type="match status" value="1"/>
</dbReference>
<evidence type="ECO:0000259" key="15">
    <source>
        <dbReference type="PROSITE" id="PS50235"/>
    </source>
</evidence>
<dbReference type="PROSITE" id="PS00973">
    <property type="entry name" value="USP_2"/>
    <property type="match status" value="1"/>
</dbReference>
<dbReference type="CDD" id="cd10461">
    <property type="entry name" value="PUB_UBA_plant"/>
    <property type="match status" value="1"/>
</dbReference>
<evidence type="ECO:0000256" key="8">
    <source>
        <dbReference type="ARBA" id="ARBA00022801"/>
    </source>
</evidence>
<feature type="domain" description="UBP-type" evidence="16">
    <location>
        <begin position="48"/>
        <end position="183"/>
    </location>
</feature>
<comment type="similarity">
    <text evidence="2">Belongs to the peptidase C19 family.</text>
</comment>
<dbReference type="InterPro" id="IPR015940">
    <property type="entry name" value="UBA"/>
</dbReference>
<evidence type="ECO:0000256" key="11">
    <source>
        <dbReference type="ARBA" id="ARBA00058678"/>
    </source>
</evidence>
<dbReference type="PANTHER" id="PTHR46713:SF1">
    <property type="entry name" value="F13M7.16 PROTEIN"/>
    <property type="match status" value="1"/>
</dbReference>
<dbReference type="SMART" id="SM00165">
    <property type="entry name" value="UBA"/>
    <property type="match status" value="1"/>
</dbReference>
<evidence type="ECO:0000256" key="3">
    <source>
        <dbReference type="ARBA" id="ARBA00012759"/>
    </source>
</evidence>
<dbReference type="SUPFAM" id="SSF143503">
    <property type="entry name" value="PUG domain-like"/>
    <property type="match status" value="1"/>
</dbReference>
<keyword evidence="7" id="KW-0833">Ubl conjugation pathway</keyword>
<dbReference type="EC" id="3.4.19.12" evidence="3"/>
<accession>A0A7G2DRW9</accession>
<dbReference type="InterPro" id="IPR018997">
    <property type="entry name" value="PUB_domain"/>
</dbReference>
<dbReference type="InterPro" id="IPR013087">
    <property type="entry name" value="Znf_C2H2_type"/>
</dbReference>
<gene>
    <name evidence="17" type="ORF">AT9943_LOCUS350</name>
</gene>
<evidence type="ECO:0000256" key="2">
    <source>
        <dbReference type="ARBA" id="ARBA00009085"/>
    </source>
</evidence>
<feature type="region of interest" description="Disordered" evidence="13">
    <location>
        <begin position="744"/>
        <end position="770"/>
    </location>
</feature>
<protein>
    <recommendedName>
        <fullName evidence="3">ubiquitinyl hydrolase 1</fullName>
        <ecNumber evidence="3">3.4.19.12</ecNumber>
    </recommendedName>
</protein>
<feature type="region of interest" description="Disordered" evidence="13">
    <location>
        <begin position="1162"/>
        <end position="1181"/>
    </location>
</feature>
<proteinExistence type="inferred from homology"/>
<dbReference type="Gene3D" id="1.10.8.10">
    <property type="entry name" value="DNA helicase RuvA subunit, C-terminal domain"/>
    <property type="match status" value="1"/>
</dbReference>
<comment type="catalytic activity">
    <reaction evidence="1">
        <text>Thiol-dependent hydrolysis of ester, thioester, amide, peptide and isopeptide bonds formed by the C-terminal Gly of ubiquitin (a 76-residue protein attached to proteins as an intracellular targeting signal).</text>
        <dbReference type="EC" id="3.4.19.12"/>
    </reaction>
</comment>
<evidence type="ECO:0000256" key="1">
    <source>
        <dbReference type="ARBA" id="ARBA00000707"/>
    </source>
</evidence>
<dbReference type="GO" id="GO:0016579">
    <property type="term" value="P:protein deubiquitination"/>
    <property type="evidence" value="ECO:0007669"/>
    <property type="project" value="InterPro"/>
</dbReference>
<dbReference type="InterPro" id="IPR001607">
    <property type="entry name" value="Znf_UBP"/>
</dbReference>
<comment type="function">
    <text evidence="11">Recognizes and hydrolyzes the peptide bond at the C-terminal Gly of ubiquitin. Involved in the processing of poly-ubiquitin precursors as well as that of ubiquitinated proteins. Is involved in resistance to the arginine analog canavanine (CAN).</text>
</comment>
<feature type="compositionally biased region" description="Basic and acidic residues" evidence="13">
    <location>
        <begin position="790"/>
        <end position="816"/>
    </location>
</feature>
<feature type="region of interest" description="Disordered" evidence="13">
    <location>
        <begin position="1"/>
        <end position="36"/>
    </location>
</feature>
<evidence type="ECO:0000256" key="9">
    <source>
        <dbReference type="ARBA" id="ARBA00022807"/>
    </source>
</evidence>
<dbReference type="EMBL" id="LR881466">
    <property type="protein sequence ID" value="CAD5311759.1"/>
    <property type="molecule type" value="Genomic_DNA"/>
</dbReference>
<dbReference type="Proteomes" id="UP000516314">
    <property type="component" value="Chromosome 1"/>
</dbReference>
<keyword evidence="9" id="KW-0788">Thiol protease</keyword>
<dbReference type="Gene3D" id="3.30.40.10">
    <property type="entry name" value="Zinc/RING finger domain, C3HC4 (zinc finger)"/>
    <property type="match status" value="1"/>
</dbReference>
<feature type="region of interest" description="Disordered" evidence="13">
    <location>
        <begin position="784"/>
        <end position="826"/>
    </location>
</feature>
<name>A0A7G2DRW9_ARATH</name>
<dbReference type="Pfam" id="PF02148">
    <property type="entry name" value="zf-UBP"/>
    <property type="match status" value="1"/>
</dbReference>
<evidence type="ECO:0000256" key="4">
    <source>
        <dbReference type="ARBA" id="ARBA00022670"/>
    </source>
</evidence>
<dbReference type="FunFam" id="3.90.70.10:FF:000121">
    <property type="entry name" value="Ubiquitinyl hydrolase 1"/>
    <property type="match status" value="1"/>
</dbReference>
<dbReference type="CDD" id="cd14290">
    <property type="entry name" value="UBA_PUB_plant"/>
    <property type="match status" value="1"/>
</dbReference>
<dbReference type="PROSITE" id="PS50030">
    <property type="entry name" value="UBA"/>
    <property type="match status" value="1"/>
</dbReference>
<dbReference type="InterPro" id="IPR036339">
    <property type="entry name" value="PUB-like_dom_sf"/>
</dbReference>
<feature type="compositionally biased region" description="Basic residues" evidence="13">
    <location>
        <begin position="400"/>
        <end position="412"/>
    </location>
</feature>
<dbReference type="Pfam" id="PF22562">
    <property type="entry name" value="UBA_7"/>
    <property type="match status" value="1"/>
</dbReference>
<keyword evidence="8" id="KW-0378">Hydrolase</keyword>
<dbReference type="InterPro" id="IPR038765">
    <property type="entry name" value="Papain-like_cys_pep_sf"/>
</dbReference>
<dbReference type="PANTHER" id="PTHR46713">
    <property type="entry name" value="F13M7.16 PROTEIN"/>
    <property type="match status" value="1"/>
</dbReference>
<dbReference type="PROSITE" id="PS00972">
    <property type="entry name" value="USP_1"/>
    <property type="match status" value="1"/>
</dbReference>
<evidence type="ECO:0000256" key="13">
    <source>
        <dbReference type="SAM" id="MobiDB-lite"/>
    </source>
</evidence>
<evidence type="ECO:0000259" key="16">
    <source>
        <dbReference type="PROSITE" id="PS50271"/>
    </source>
</evidence>
<keyword evidence="10" id="KW-0862">Zinc</keyword>
<dbReference type="GO" id="GO:0006508">
    <property type="term" value="P:proteolysis"/>
    <property type="evidence" value="ECO:0007669"/>
    <property type="project" value="UniProtKB-KW"/>
</dbReference>
<feature type="region of interest" description="Disordered" evidence="13">
    <location>
        <begin position="387"/>
        <end position="418"/>
    </location>
</feature>
<dbReference type="Gene3D" id="1.20.58.2190">
    <property type="match status" value="1"/>
</dbReference>
<feature type="domain" description="UBA" evidence="14">
    <location>
        <begin position="1117"/>
        <end position="1158"/>
    </location>
</feature>
<dbReference type="Pfam" id="PF09409">
    <property type="entry name" value="PUB"/>
    <property type="match status" value="1"/>
</dbReference>
<dbReference type="Gene3D" id="3.90.70.10">
    <property type="entry name" value="Cysteine proteinases"/>
    <property type="match status" value="2"/>
</dbReference>
<evidence type="ECO:0000256" key="7">
    <source>
        <dbReference type="ARBA" id="ARBA00022786"/>
    </source>
</evidence>
<dbReference type="SUPFAM" id="SSF46934">
    <property type="entry name" value="UBA-like"/>
    <property type="match status" value="1"/>
</dbReference>
<dbReference type="SMART" id="SM00290">
    <property type="entry name" value="ZnF_UBP"/>
    <property type="match status" value="1"/>
</dbReference>
<dbReference type="GO" id="GO:0008270">
    <property type="term" value="F:zinc ion binding"/>
    <property type="evidence" value="ECO:0007669"/>
    <property type="project" value="UniProtKB-KW"/>
</dbReference>
<dbReference type="Pfam" id="PF24560">
    <property type="entry name" value="zf-C2H2_OTU1_C"/>
    <property type="match status" value="1"/>
</dbReference>
<feature type="domain" description="USP" evidence="15">
    <location>
        <begin position="231"/>
        <end position="961"/>
    </location>
</feature>
<dbReference type="PROSITE" id="PS50271">
    <property type="entry name" value="ZF_UBP"/>
    <property type="match status" value="1"/>
</dbReference>
<evidence type="ECO:0000256" key="10">
    <source>
        <dbReference type="ARBA" id="ARBA00022833"/>
    </source>
</evidence>
<feature type="region of interest" description="Disordered" evidence="13">
    <location>
        <begin position="85"/>
        <end position="105"/>
    </location>
</feature>
<keyword evidence="5" id="KW-0479">Metal-binding</keyword>
<keyword evidence="6 12" id="KW-0863">Zinc-finger</keyword>
<dbReference type="SUPFAM" id="SSF54001">
    <property type="entry name" value="Cysteine proteinases"/>
    <property type="match status" value="1"/>
</dbReference>
<dbReference type="InterPro" id="IPR009060">
    <property type="entry name" value="UBA-like_sf"/>
</dbReference>
<feature type="compositionally biased region" description="Basic residues" evidence="13">
    <location>
        <begin position="1"/>
        <end position="11"/>
    </location>
</feature>
<keyword evidence="4" id="KW-0645">Protease</keyword>
<dbReference type="InterPro" id="IPR028889">
    <property type="entry name" value="USP"/>
</dbReference>
<dbReference type="SUPFAM" id="SSF57850">
    <property type="entry name" value="RING/U-box"/>
    <property type="match status" value="1"/>
</dbReference>
<evidence type="ECO:0000313" key="18">
    <source>
        <dbReference type="Proteomes" id="UP000516314"/>
    </source>
</evidence>
<dbReference type="InterPro" id="IPR018200">
    <property type="entry name" value="USP_CS"/>
</dbReference>
<evidence type="ECO:0000313" key="17">
    <source>
        <dbReference type="EMBL" id="CAD5311759.1"/>
    </source>
</evidence>
<dbReference type="Pfam" id="PF00443">
    <property type="entry name" value="UCH"/>
    <property type="match status" value="1"/>
</dbReference>
<evidence type="ECO:0000256" key="6">
    <source>
        <dbReference type="ARBA" id="ARBA00022771"/>
    </source>
</evidence>
<feature type="region of interest" description="Disordered" evidence="13">
    <location>
        <begin position="1261"/>
        <end position="1289"/>
    </location>
</feature>
<dbReference type="InterPro" id="IPR001394">
    <property type="entry name" value="Peptidase_C19_UCH"/>
</dbReference>
<dbReference type="InterPro" id="IPR013083">
    <property type="entry name" value="Znf_RING/FYVE/PHD"/>
</dbReference>
<evidence type="ECO:0000256" key="5">
    <source>
        <dbReference type="ARBA" id="ARBA00022723"/>
    </source>
</evidence>
<evidence type="ECO:0000256" key="12">
    <source>
        <dbReference type="PROSITE-ProRule" id="PRU00502"/>
    </source>
</evidence>
<dbReference type="PROSITE" id="PS00028">
    <property type="entry name" value="ZINC_FINGER_C2H2_1"/>
    <property type="match status" value="1"/>
</dbReference>
<reference evidence="17 18" key="1">
    <citation type="submission" date="2020-09" db="EMBL/GenBank/DDBJ databases">
        <authorList>
            <person name="Ashkenazy H."/>
        </authorList>
    </citation>
    <scope>NUCLEOTIDE SEQUENCE [LARGE SCALE GENOMIC DNA]</scope>
    <source>
        <strain evidence="18">cv. Cdm-0</strain>
    </source>
</reference>
<sequence length="1420" mass="156932">MGKKAKKKARAPTKEIQTMEISKKVSEEPPSQAGEIAEGDVKAVKETQACVHFDKALNLEKVLDKIKSSRQIKCAECNEGVYGKRGTKAKGSKGKKDFSSSDPKSNNKAIWLCLECGCYVCGGVGLPNGPQSHVLRHSRVTRHRLVIQWENPQLRWCFPCQLLLPVEKEDNGEKKDVLSEVVKLIKGRSLNNLASSDIEDQCSGSGSITSDIKLEGAVTSDIEARDGYVVRGLVNLGNTCFFNSIMQNLLSLDRLRDHFLKENGSGVGGPLASSLRKLFTETKPEAGLKSVINPRAFFGSFCSKAPQFRGYDQHDSHELLRCLLDSLSTEESALRKKRGVSDNDEKSTTLIESVFGGETSSIVSCMECGHSSKVYEPFLDLSLPVPFKKSPPKKPQPVSRAKKAKLPPKRVPKNVSKVSKVSKVLPGMALSELNSSGKSMAVTADSDTSCSSLVPLDNGPVLETPSVLTLDNNQASESASQSDTGFDGSWLDFIGPETSGDETNLDMQEDGIDNVITAEVNQIVPSPNIVANSSVSSGDQTLEGNTERLMQDYEEIAKAEANLDEKDVQAMQSDECPATSGISAEFSQASCIGCDPGIGESSSSVNPWDEEELPLVVADSQILYMPYKEISCNDKSVEGECEASSSFVTGDHEPQNSDFVDFGGLFDEPETTEGPVFGPPSKAEASGVGFMAFSSESDPEEIDDSDLPVSVERCLGHFTKHEILSDDNAWNCENCSKNLKLQRLREKRKSNEDESRSSNTSNGWVKENEDEGFGETEILAVKQDPNDTSCVKDHSSDGRKAARIHSADESESKGTQDEDEDSEKVITVKRDATKKVLINKAPPVLTIHLKRFSQDLRGRLSKLNGHVAFKEVIDLRQYMDSRCSGEDPPVYRLAGLVEHSGTMRGGHYVAYVRGGQRVKETDSSSTAWYNVSDAYVRQNLKLLAMERYRQSTGRVFVFKAGRNNMDRPIQTGVILTEAPFTKPLLTERKTIESRVCETKSREWEIVAMAGVSLKCGDCGTLLKSVEEAQEHAELTSHSNFAESTEAVLNLVCTTCTKPCRSKTESDLHTKRTGHTEFVDKTLETIKPISLEAPKVAMEIDDNASGSGEAAEEMVVPDVDNNILEELEAMGFPKARATRALHYSGNASLEAAVNWVVEHENDPDVDEMPKVPSNSNVGPAKPALTPEEVKLKAQELRERARKKKEEEEKRMEREREKERIRIGKELLEAKRMEEVNERKRLLFLRKAEKEEEKRAREKIRQKLEEDKAERRRKLGLPPEDPATAAAKPSVPVVEEKKVTLPIRPATKTEQMRECLRSLKQAHKEDDAKVKRAFQTLLTYMGNVAKNPDEEKFRKIRLTNQTFQERVGSLRGGIEFMELCGFEKIEGGEFLFLPRDKIDSAIINSAGTELNSAINNPFFGVL</sequence>
<dbReference type="FunFam" id="3.30.40.10:FF:000900">
    <property type="entry name" value="Ubiquitinyl hydrolase 1"/>
    <property type="match status" value="1"/>
</dbReference>
<organism evidence="17 18">
    <name type="scientific">Arabidopsis thaliana</name>
    <name type="common">Mouse-ear cress</name>
    <dbReference type="NCBI Taxonomy" id="3702"/>
    <lineage>
        <taxon>Eukaryota</taxon>
        <taxon>Viridiplantae</taxon>
        <taxon>Streptophyta</taxon>
        <taxon>Embryophyta</taxon>
        <taxon>Tracheophyta</taxon>
        <taxon>Spermatophyta</taxon>
        <taxon>Magnoliopsida</taxon>
        <taxon>eudicotyledons</taxon>
        <taxon>Gunneridae</taxon>
        <taxon>Pentapetalae</taxon>
        <taxon>rosids</taxon>
        <taxon>malvids</taxon>
        <taxon>Brassicales</taxon>
        <taxon>Brassicaceae</taxon>
        <taxon>Camelineae</taxon>
        <taxon>Arabidopsis</taxon>
    </lineage>
</organism>